<evidence type="ECO:0000256" key="5">
    <source>
        <dbReference type="HAMAP-Rule" id="MF_00081"/>
    </source>
</evidence>
<comment type="similarity">
    <text evidence="5">Belongs to the HrcA family.</text>
</comment>
<dbReference type="EMBL" id="AP019822">
    <property type="protein sequence ID" value="BBM36953.1"/>
    <property type="molecule type" value="Genomic_DNA"/>
</dbReference>
<accession>A0A510JG80</accession>
<dbReference type="AlphaFoldDB" id="A0A510JG80"/>
<dbReference type="PANTHER" id="PTHR34824">
    <property type="entry name" value="HEAT-INDUCIBLE TRANSCRIPTION REPRESSOR HRCA"/>
    <property type="match status" value="1"/>
</dbReference>
<keyword evidence="3 5" id="KW-0346">Stress response</keyword>
<evidence type="ECO:0000259" key="6">
    <source>
        <dbReference type="Pfam" id="PF01628"/>
    </source>
</evidence>
<sequence>MNDRERLILKAIIKHYLEFGESVGSRTLEKKYEIGVSSATIRNTMADLEDKGLIVKTHTSSGRIPTSEGYRIYVEELIKIRDISTEAKAKVIEAYNKKMSQIDKIFEETSRLLSKISQYAGVVLEPAIRQENVKKVKLIHINDTGILAVAVMDSFLTKSFNIFLENPMSEEEVEKINIQLNEKIKNSPEAFTLSDLGEFFMNMDLLMPEELKEEQDENETKLFFEGGTNLLESNVSDVMKVIDRVKLFNNPNDMKQIFSQFIQTDQYKDGEVNVIFGEDLDIAGLEDFSFVFSVYTMGNARGIMGVIGPKRMEYSKTVGLVEYVSEEVKQLLNKK</sequence>
<dbReference type="InterPro" id="IPR036390">
    <property type="entry name" value="WH_DNA-bd_sf"/>
</dbReference>
<keyword evidence="4 5" id="KW-0804">Transcription</keyword>
<evidence type="ECO:0000256" key="3">
    <source>
        <dbReference type="ARBA" id="ARBA00023016"/>
    </source>
</evidence>
<comment type="function">
    <text evidence="5">Negative regulator of class I heat shock genes (grpE-dnaK-dnaJ and groELS operons). Prevents heat-shock induction of these operons.</text>
</comment>
<dbReference type="KEGG" id="lgo:JCM16774_1899"/>
<reference evidence="7 8" key="1">
    <citation type="submission" date="2019-07" db="EMBL/GenBank/DDBJ databases">
        <title>Complete Genome Sequence of Leptotrichia goodfellowii Strain JCM 16774.</title>
        <authorList>
            <person name="Watanabe S."/>
            <person name="Cui L."/>
        </authorList>
    </citation>
    <scope>NUCLEOTIDE SEQUENCE [LARGE SCALE GENOMIC DNA]</scope>
    <source>
        <strain evidence="7 8">JCM16774</strain>
    </source>
</reference>
<evidence type="ECO:0000256" key="1">
    <source>
        <dbReference type="ARBA" id="ARBA00022491"/>
    </source>
</evidence>
<organism evidence="7 8">
    <name type="scientific">Pseudoleptotrichia goodfellowii</name>
    <dbReference type="NCBI Taxonomy" id="157692"/>
    <lineage>
        <taxon>Bacteria</taxon>
        <taxon>Fusobacteriati</taxon>
        <taxon>Fusobacteriota</taxon>
        <taxon>Fusobacteriia</taxon>
        <taxon>Fusobacteriales</taxon>
        <taxon>Leptotrichiaceae</taxon>
        <taxon>Pseudoleptotrichia</taxon>
    </lineage>
</organism>
<dbReference type="SUPFAM" id="SSF46785">
    <property type="entry name" value="Winged helix' DNA-binding domain"/>
    <property type="match status" value="1"/>
</dbReference>
<dbReference type="Proteomes" id="UP000321606">
    <property type="component" value="Chromosome"/>
</dbReference>
<dbReference type="InterPro" id="IPR021153">
    <property type="entry name" value="HrcA_C"/>
</dbReference>
<keyword evidence="1 5" id="KW-0678">Repressor</keyword>
<dbReference type="PANTHER" id="PTHR34824:SF1">
    <property type="entry name" value="HEAT-INDUCIBLE TRANSCRIPTION REPRESSOR HRCA"/>
    <property type="match status" value="1"/>
</dbReference>
<dbReference type="GO" id="GO:0003677">
    <property type="term" value="F:DNA binding"/>
    <property type="evidence" value="ECO:0007669"/>
    <property type="project" value="InterPro"/>
</dbReference>
<dbReference type="Gene3D" id="3.30.450.40">
    <property type="match status" value="1"/>
</dbReference>
<keyword evidence="2 5" id="KW-0805">Transcription regulation</keyword>
<feature type="domain" description="Heat-inducible transcription repressor HrcA C-terminal" evidence="6">
    <location>
        <begin position="103"/>
        <end position="318"/>
    </location>
</feature>
<proteinExistence type="inferred from homology"/>
<dbReference type="Gene3D" id="3.30.390.60">
    <property type="entry name" value="Heat-inducible transcription repressor hrca homolog, domain 3"/>
    <property type="match status" value="1"/>
</dbReference>
<dbReference type="InterPro" id="IPR036388">
    <property type="entry name" value="WH-like_DNA-bd_sf"/>
</dbReference>
<dbReference type="InterPro" id="IPR029016">
    <property type="entry name" value="GAF-like_dom_sf"/>
</dbReference>
<protein>
    <recommendedName>
        <fullName evidence="5">Heat-inducible transcription repressor HrcA</fullName>
    </recommendedName>
</protein>
<gene>
    <name evidence="5" type="primary">hrcA</name>
    <name evidence="7" type="ORF">JCM16774_1899</name>
</gene>
<dbReference type="PIRSF" id="PIRSF005485">
    <property type="entry name" value="HrcA"/>
    <property type="match status" value="1"/>
</dbReference>
<dbReference type="NCBIfam" id="TIGR00331">
    <property type="entry name" value="hrcA"/>
    <property type="match status" value="1"/>
</dbReference>
<evidence type="ECO:0000313" key="8">
    <source>
        <dbReference type="Proteomes" id="UP000321606"/>
    </source>
</evidence>
<dbReference type="InterPro" id="IPR002571">
    <property type="entry name" value="HrcA"/>
</dbReference>
<dbReference type="STRING" id="714315.GCA_000516535_01904"/>
<evidence type="ECO:0000256" key="4">
    <source>
        <dbReference type="ARBA" id="ARBA00023163"/>
    </source>
</evidence>
<evidence type="ECO:0000313" key="7">
    <source>
        <dbReference type="EMBL" id="BBM36953.1"/>
    </source>
</evidence>
<dbReference type="SUPFAM" id="SSF55781">
    <property type="entry name" value="GAF domain-like"/>
    <property type="match status" value="1"/>
</dbReference>
<dbReference type="OrthoDB" id="9783139at2"/>
<dbReference type="Pfam" id="PF01628">
    <property type="entry name" value="HrcA"/>
    <property type="match status" value="1"/>
</dbReference>
<name>A0A510JG80_9FUSO</name>
<dbReference type="InterPro" id="IPR023120">
    <property type="entry name" value="WHTH_transcript_rep_HrcA_IDD"/>
</dbReference>
<dbReference type="Gene3D" id="1.10.10.10">
    <property type="entry name" value="Winged helix-like DNA-binding domain superfamily/Winged helix DNA-binding domain"/>
    <property type="match status" value="1"/>
</dbReference>
<evidence type="ECO:0000256" key="2">
    <source>
        <dbReference type="ARBA" id="ARBA00023015"/>
    </source>
</evidence>
<dbReference type="HAMAP" id="MF_00081">
    <property type="entry name" value="HrcA"/>
    <property type="match status" value="1"/>
</dbReference>
<dbReference type="GO" id="GO:0045892">
    <property type="term" value="P:negative regulation of DNA-templated transcription"/>
    <property type="evidence" value="ECO:0007669"/>
    <property type="project" value="UniProtKB-UniRule"/>
</dbReference>
<dbReference type="RefSeq" id="WP_006808493.1">
    <property type="nucleotide sequence ID" value="NZ_AP019822.1"/>
</dbReference>